<protein>
    <recommendedName>
        <fullName evidence="2">Response regulatory domain-containing protein</fullName>
    </recommendedName>
</protein>
<keyword evidence="1" id="KW-0597">Phosphoprotein</keyword>
<dbReference type="PANTHER" id="PTHR42872:SF6">
    <property type="entry name" value="PROTEIN-GLUTAMATE METHYLESTERASE_PROTEIN-GLUTAMINE GLUTAMINASE"/>
    <property type="match status" value="1"/>
</dbReference>
<dbReference type="InterPro" id="IPR001789">
    <property type="entry name" value="Sig_transdc_resp-reg_receiver"/>
</dbReference>
<dbReference type="InterPro" id="IPR011006">
    <property type="entry name" value="CheY-like_superfamily"/>
</dbReference>
<keyword evidence="4" id="KW-1185">Reference proteome</keyword>
<dbReference type="Gene3D" id="3.40.50.2300">
    <property type="match status" value="1"/>
</dbReference>
<organism evidence="3 4">
    <name type="scientific">Vibrio tapetis subsp. tapetis</name>
    <dbReference type="NCBI Taxonomy" id="1671868"/>
    <lineage>
        <taxon>Bacteria</taxon>
        <taxon>Pseudomonadati</taxon>
        <taxon>Pseudomonadota</taxon>
        <taxon>Gammaproteobacteria</taxon>
        <taxon>Vibrionales</taxon>
        <taxon>Vibrionaceae</taxon>
        <taxon>Vibrio</taxon>
    </lineage>
</organism>
<dbReference type="KEGG" id="vta:B1283"/>
<gene>
    <name evidence="3" type="ORF">VTAP4600_B1283</name>
</gene>
<feature type="domain" description="Response regulatory" evidence="2">
    <location>
        <begin position="7"/>
        <end position="105"/>
    </location>
</feature>
<evidence type="ECO:0000313" key="4">
    <source>
        <dbReference type="Proteomes" id="UP000235828"/>
    </source>
</evidence>
<dbReference type="EMBL" id="LT960612">
    <property type="protein sequence ID" value="SON52894.1"/>
    <property type="molecule type" value="Genomic_DNA"/>
</dbReference>
<dbReference type="GO" id="GO:0000160">
    <property type="term" value="P:phosphorelay signal transduction system"/>
    <property type="evidence" value="ECO:0007669"/>
    <property type="project" value="InterPro"/>
</dbReference>
<evidence type="ECO:0000256" key="1">
    <source>
        <dbReference type="PROSITE-ProRule" id="PRU00169"/>
    </source>
</evidence>
<dbReference type="AlphaFoldDB" id="A0A2N8ZLV2"/>
<feature type="modified residue" description="4-aspartylphosphate" evidence="1">
    <location>
        <position position="59"/>
    </location>
</feature>
<dbReference type="PANTHER" id="PTHR42872">
    <property type="entry name" value="PROTEIN-GLUTAMATE METHYLESTERASE/PROTEIN-GLUTAMINE GLUTAMINASE"/>
    <property type="match status" value="1"/>
</dbReference>
<name>A0A2N8ZLV2_9VIBR</name>
<proteinExistence type="predicted"/>
<accession>A0A2N8ZLV2</accession>
<dbReference type="SUPFAM" id="SSF52172">
    <property type="entry name" value="CheY-like"/>
    <property type="match status" value="1"/>
</dbReference>
<reference evidence="3 4" key="1">
    <citation type="submission" date="2017-10" db="EMBL/GenBank/DDBJ databases">
        <authorList>
            <person name="Banno H."/>
            <person name="Chua N.-H."/>
        </authorList>
    </citation>
    <scope>NUCLEOTIDE SEQUENCE [LARGE SCALE GENOMIC DNA]</scope>
    <source>
        <strain evidence="3">Vibrio tapetis CECT4600</strain>
    </source>
</reference>
<dbReference type="Proteomes" id="UP000235828">
    <property type="component" value="Chromosome B"/>
</dbReference>
<sequence>MPSNMITAVIADDEPLLLHHLNKLLGEAWPQLNVVAKASDGKIAFDAILEQEPDVVFLDIRMPNLDGITLAKKSVSLIRFPILYLRPPMMSMRFRRLNTAQSTTS</sequence>
<evidence type="ECO:0000313" key="3">
    <source>
        <dbReference type="EMBL" id="SON52894.1"/>
    </source>
</evidence>
<evidence type="ECO:0000259" key="2">
    <source>
        <dbReference type="PROSITE" id="PS50110"/>
    </source>
</evidence>
<dbReference type="PROSITE" id="PS50110">
    <property type="entry name" value="RESPONSE_REGULATORY"/>
    <property type="match status" value="1"/>
</dbReference>
<dbReference type="Pfam" id="PF00072">
    <property type="entry name" value="Response_reg"/>
    <property type="match status" value="1"/>
</dbReference>